<feature type="region of interest" description="Disordered" evidence="9">
    <location>
        <begin position="524"/>
        <end position="563"/>
    </location>
</feature>
<feature type="binding site" evidence="8">
    <location>
        <position position="390"/>
    </location>
    <ligand>
        <name>[4Fe-4S] cluster</name>
        <dbReference type="ChEBI" id="CHEBI:49883"/>
        <label>2</label>
    </ligand>
</feature>
<dbReference type="SUPFAM" id="SSF142019">
    <property type="entry name" value="Nqo1 FMN-binding domain-like"/>
    <property type="match status" value="1"/>
</dbReference>
<keyword evidence="4 8" id="KW-0677">Repeat</keyword>
<dbReference type="NCBIfam" id="NF003454">
    <property type="entry name" value="PRK05035.1"/>
    <property type="match status" value="1"/>
</dbReference>
<feature type="domain" description="4Fe-4S ferredoxin-type" evidence="10">
    <location>
        <begin position="370"/>
        <end position="400"/>
    </location>
</feature>
<evidence type="ECO:0000256" key="7">
    <source>
        <dbReference type="ARBA" id="ARBA00023014"/>
    </source>
</evidence>
<comment type="cofactor">
    <cofactor evidence="8">
        <name>[4Fe-4S] cluster</name>
        <dbReference type="ChEBI" id="CHEBI:49883"/>
    </cofactor>
    <text evidence="8">Binds 2 [4Fe-4S] clusters per subunit.</text>
</comment>
<evidence type="ECO:0000256" key="6">
    <source>
        <dbReference type="ARBA" id="ARBA00023004"/>
    </source>
</evidence>
<comment type="subcellular location">
    <subcellularLocation>
        <location evidence="8">Cell inner membrane</location>
        <topology evidence="8">Peripheral membrane protein</topology>
    </subcellularLocation>
</comment>
<evidence type="ECO:0000256" key="5">
    <source>
        <dbReference type="ARBA" id="ARBA00022982"/>
    </source>
</evidence>
<comment type="caution">
    <text evidence="11">The sequence shown here is derived from an EMBL/GenBank/DDBJ whole genome shotgun (WGS) entry which is preliminary data.</text>
</comment>
<keyword evidence="5 8" id="KW-0249">Electron transport</keyword>
<feature type="binding site" evidence="8">
    <location>
        <position position="422"/>
    </location>
    <ligand>
        <name>[4Fe-4S] cluster</name>
        <dbReference type="ChEBI" id="CHEBI:49883"/>
        <label>2</label>
    </ligand>
</feature>
<keyword evidence="12" id="KW-1185">Reference proteome</keyword>
<dbReference type="SUPFAM" id="SSF46548">
    <property type="entry name" value="alpha-helical ferredoxin"/>
    <property type="match status" value="1"/>
</dbReference>
<keyword evidence="8" id="KW-1003">Cell membrane</keyword>
<dbReference type="Proteomes" id="UP001224392">
    <property type="component" value="Unassembled WGS sequence"/>
</dbReference>
<feature type="compositionally biased region" description="Low complexity" evidence="9">
    <location>
        <begin position="688"/>
        <end position="703"/>
    </location>
</feature>
<dbReference type="InterPro" id="IPR017900">
    <property type="entry name" value="4Fe4S_Fe_S_CS"/>
</dbReference>
<dbReference type="Pfam" id="PF12838">
    <property type="entry name" value="Fer4_7"/>
    <property type="match status" value="1"/>
</dbReference>
<sequence length="765" mass="83739">MAHTTERTRSSRRIWDIPGGVHPPEHKAQSMQLPLAHIPLAPSLIVPLSQHIGAPAIALVKEGDRVLKGQKIAEADGPISAPVHAPTSGTVTRIGDYTMPHPSGLQAEAIEISSDFSDTWCELYPMQDYRERDRSEVLHHIRECGIAGLGGAGFPAAIKLNPKGNAPIDTLILNGTECEPYITADDTIMRVRPEEIVAGAEILAHLLHEPADVLIGIEDNKPEAIKEMREACEGTRFEVVVFPTKYPSGGEKQLIQILTGREVPSEHLPAEVGVICQNVGTAAAIYRAIQFGEPLVSRITTVVGEALDIQRNIEVPLGTPVGHILANHGIDREQMAKIVIGGPMMGFTVQDERVPVVKTTNCILVPARKELPAPVPAQPCIRCGICAEACPASLLPQQLYWYARAEDYEKLEAYSIKDCIECGACAYVCPSHIPLVQYYRAAKGTMREAEQEKLKSDRARERFEFRKARLEKAEQEKEAKRQARKKAAEEARKRKAAQPASDKAGTSGASSEADVVAAALARVKAKESSPEQQKARAERSVKSAQERVQKLEEKASAAEGTQRDQLQAQLKAAQLKLGEAQQKLTALDQPEKTSSAAAAVDAAIARARNKAAMSPLEKAQKSVDSLRQRIQKMEEKIPQEQDAELQAALRDNHRKFQEKLVVAEQELAQLQQQEPGEATTPPAGNDKAQQAIERARAAAQARAGMSDEEKLAAELSSLEQRVEKARQRLRKAQDEGNENVPAFQAALDKMENKLAEKRQQMGEQQ</sequence>
<dbReference type="InterPro" id="IPR010208">
    <property type="entry name" value="Ion_transpt_RnfC/RsxC"/>
</dbReference>
<evidence type="ECO:0000256" key="8">
    <source>
        <dbReference type="HAMAP-Rule" id="MF_00461"/>
    </source>
</evidence>
<reference evidence="11 12" key="1">
    <citation type="submission" date="2023-04" db="EMBL/GenBank/DDBJ databases">
        <title>Marinobulbifer ophiurae gen. nov., sp. Nov., isolate from tissue of brittle star Ophioplocus japonicus.</title>
        <authorList>
            <person name="Kawano K."/>
            <person name="Sawayama S."/>
            <person name="Nakagawa S."/>
        </authorList>
    </citation>
    <scope>NUCLEOTIDE SEQUENCE [LARGE SCALE GENOMIC DNA]</scope>
    <source>
        <strain evidence="11 12">NKW57</strain>
    </source>
</reference>
<keyword evidence="3 8" id="KW-0479">Metal-binding</keyword>
<dbReference type="EC" id="7.-.-.-" evidence="8"/>
<dbReference type="EMBL" id="BSYJ01000003">
    <property type="protein sequence ID" value="GMG87189.1"/>
    <property type="molecule type" value="Genomic_DNA"/>
</dbReference>
<dbReference type="RefSeq" id="WP_285763827.1">
    <property type="nucleotide sequence ID" value="NZ_BSYJ01000003.1"/>
</dbReference>
<dbReference type="Pfam" id="PF13375">
    <property type="entry name" value="RnfC_N"/>
    <property type="match status" value="1"/>
</dbReference>
<dbReference type="PANTHER" id="PTHR43034:SF2">
    <property type="entry name" value="ION-TRANSLOCATING OXIDOREDUCTASE COMPLEX SUBUNIT C"/>
    <property type="match status" value="1"/>
</dbReference>
<evidence type="ECO:0000256" key="9">
    <source>
        <dbReference type="SAM" id="MobiDB-lite"/>
    </source>
</evidence>
<dbReference type="InterPro" id="IPR037225">
    <property type="entry name" value="Nuo51_FMN-bd_sf"/>
</dbReference>
<evidence type="ECO:0000313" key="11">
    <source>
        <dbReference type="EMBL" id="GMG87189.1"/>
    </source>
</evidence>
<evidence type="ECO:0000256" key="2">
    <source>
        <dbReference type="ARBA" id="ARBA00022485"/>
    </source>
</evidence>
<keyword evidence="8" id="KW-0997">Cell inner membrane</keyword>
<dbReference type="InterPro" id="IPR011538">
    <property type="entry name" value="Nuo51_FMN-bd"/>
</dbReference>
<evidence type="ECO:0000256" key="4">
    <source>
        <dbReference type="ARBA" id="ARBA00022737"/>
    </source>
</evidence>
<dbReference type="InterPro" id="IPR017896">
    <property type="entry name" value="4Fe4S_Fe-S-bd"/>
</dbReference>
<evidence type="ECO:0000313" key="12">
    <source>
        <dbReference type="Proteomes" id="UP001224392"/>
    </source>
</evidence>
<evidence type="ECO:0000256" key="1">
    <source>
        <dbReference type="ARBA" id="ARBA00022448"/>
    </source>
</evidence>
<gene>
    <name evidence="11" type="primary">rsxC</name>
    <name evidence="8" type="synonym">rnfC</name>
    <name evidence="11" type="ORF">MNKW57_15100</name>
</gene>
<keyword evidence="6 8" id="KW-0408">Iron</keyword>
<feature type="binding site" evidence="8">
    <location>
        <position position="386"/>
    </location>
    <ligand>
        <name>[4Fe-4S] cluster</name>
        <dbReference type="ChEBI" id="CHEBI:49883"/>
        <label>1</label>
    </ligand>
</feature>
<feature type="region of interest" description="Disordered" evidence="9">
    <location>
        <begin position="474"/>
        <end position="512"/>
    </location>
</feature>
<feature type="region of interest" description="Disordered" evidence="9">
    <location>
        <begin position="1"/>
        <end position="20"/>
    </location>
</feature>
<keyword evidence="2 8" id="KW-0004">4Fe-4S</keyword>
<organism evidence="11 12">
    <name type="scientific">Biformimicrobium ophioploci</name>
    <dbReference type="NCBI Taxonomy" id="3036711"/>
    <lineage>
        <taxon>Bacteria</taxon>
        <taxon>Pseudomonadati</taxon>
        <taxon>Pseudomonadota</taxon>
        <taxon>Gammaproteobacteria</taxon>
        <taxon>Cellvibrionales</taxon>
        <taxon>Microbulbiferaceae</taxon>
        <taxon>Biformimicrobium</taxon>
    </lineage>
</organism>
<dbReference type="Gene3D" id="3.30.70.20">
    <property type="match status" value="1"/>
</dbReference>
<keyword evidence="8" id="KW-1278">Translocase</keyword>
<dbReference type="NCBIfam" id="TIGR01945">
    <property type="entry name" value="rnfC"/>
    <property type="match status" value="1"/>
</dbReference>
<evidence type="ECO:0000259" key="10">
    <source>
        <dbReference type="PROSITE" id="PS51379"/>
    </source>
</evidence>
<feature type="compositionally biased region" description="Basic and acidic residues" evidence="9">
    <location>
        <begin position="1"/>
        <end position="15"/>
    </location>
</feature>
<dbReference type="InterPro" id="IPR026902">
    <property type="entry name" value="RnfC_N"/>
</dbReference>
<dbReference type="HAMAP" id="MF_00461">
    <property type="entry name" value="RsxC_RnfC"/>
    <property type="match status" value="1"/>
</dbReference>
<comment type="function">
    <text evidence="8">Part of a membrane-bound complex that couples electron transfer with translocation of ions across the membrane.</text>
</comment>
<dbReference type="PROSITE" id="PS00198">
    <property type="entry name" value="4FE4S_FER_1"/>
    <property type="match status" value="1"/>
</dbReference>
<feature type="binding site" evidence="8">
    <location>
        <position position="425"/>
    </location>
    <ligand>
        <name>[4Fe-4S] cluster</name>
        <dbReference type="ChEBI" id="CHEBI:49883"/>
        <label>2</label>
    </ligand>
</feature>
<proteinExistence type="inferred from homology"/>
<protein>
    <recommendedName>
        <fullName evidence="8">Ion-translocating oxidoreductase complex subunit C</fullName>
        <ecNumber evidence="8">7.-.-.-</ecNumber>
    </recommendedName>
    <alternativeName>
        <fullName evidence="8">Rnf electron transport complex subunit C</fullName>
    </alternativeName>
</protein>
<keyword evidence="7 8" id="KW-0411">Iron-sulfur</keyword>
<feature type="binding site" evidence="8">
    <location>
        <position position="383"/>
    </location>
    <ligand>
        <name>[4Fe-4S] cluster</name>
        <dbReference type="ChEBI" id="CHEBI:49883"/>
        <label>1</label>
    </ligand>
</feature>
<feature type="region of interest" description="Disordered" evidence="9">
    <location>
        <begin position="669"/>
        <end position="711"/>
    </location>
</feature>
<comment type="similarity">
    <text evidence="8">Belongs to the 4Fe4S bacterial-type ferredoxin family. RnfC subfamily.</text>
</comment>
<accession>A0ABQ6LYL4</accession>
<feature type="region of interest" description="Disordered" evidence="9">
    <location>
        <begin position="726"/>
        <end position="765"/>
    </location>
</feature>
<dbReference type="Gene3D" id="3.40.50.11540">
    <property type="entry name" value="NADH-ubiquinone oxidoreductase 51kDa subunit"/>
    <property type="match status" value="1"/>
</dbReference>
<dbReference type="PROSITE" id="PS51379">
    <property type="entry name" value="4FE4S_FER_2"/>
    <property type="match status" value="2"/>
</dbReference>
<feature type="compositionally biased region" description="Basic and acidic residues" evidence="9">
    <location>
        <begin position="748"/>
        <end position="765"/>
    </location>
</feature>
<feature type="compositionally biased region" description="Basic and acidic residues" evidence="9">
    <location>
        <begin position="474"/>
        <end position="492"/>
    </location>
</feature>
<feature type="compositionally biased region" description="Basic and acidic residues" evidence="9">
    <location>
        <begin position="524"/>
        <end position="556"/>
    </location>
</feature>
<dbReference type="Pfam" id="PF01512">
    <property type="entry name" value="Complex1_51K"/>
    <property type="match status" value="1"/>
</dbReference>
<feature type="binding site" evidence="8">
    <location>
        <position position="429"/>
    </location>
    <ligand>
        <name>[4Fe-4S] cluster</name>
        <dbReference type="ChEBI" id="CHEBI:49883"/>
        <label>1</label>
    </ligand>
</feature>
<evidence type="ECO:0000256" key="3">
    <source>
        <dbReference type="ARBA" id="ARBA00022723"/>
    </source>
</evidence>
<dbReference type="PANTHER" id="PTHR43034">
    <property type="entry name" value="ION-TRANSLOCATING OXIDOREDUCTASE COMPLEX SUBUNIT C"/>
    <property type="match status" value="1"/>
</dbReference>
<name>A0ABQ6LYL4_9GAMM</name>
<keyword evidence="8" id="KW-0472">Membrane</keyword>
<keyword evidence="1 8" id="KW-0813">Transport</keyword>
<comment type="subunit">
    <text evidence="8">The complex is composed of six subunits: RnfA, RnfB, RnfC, RnfD, RnfE and RnfG.</text>
</comment>
<feature type="binding site" evidence="8">
    <location>
        <position position="380"/>
    </location>
    <ligand>
        <name>[4Fe-4S] cluster</name>
        <dbReference type="ChEBI" id="CHEBI:49883"/>
        <label>1</label>
    </ligand>
</feature>
<feature type="domain" description="4Fe-4S ferredoxin-type" evidence="10">
    <location>
        <begin position="409"/>
        <end position="439"/>
    </location>
</feature>
<feature type="binding site" evidence="8">
    <location>
        <position position="419"/>
    </location>
    <ligand>
        <name>[4Fe-4S] cluster</name>
        <dbReference type="ChEBI" id="CHEBI:49883"/>
        <label>2</label>
    </ligand>
</feature>